<keyword evidence="3" id="KW-1185">Reference proteome</keyword>
<gene>
    <name evidence="2" type="ORF">ILT43_15075</name>
</gene>
<name>A0ABS2D9U3_9SPHN</name>
<dbReference type="Proteomes" id="UP000763641">
    <property type="component" value="Unassembled WGS sequence"/>
</dbReference>
<dbReference type="EMBL" id="JAFEMC010000004">
    <property type="protein sequence ID" value="MBM6577702.1"/>
    <property type="molecule type" value="Genomic_DNA"/>
</dbReference>
<dbReference type="Pfam" id="PF21834">
    <property type="entry name" value="DUF6894"/>
    <property type="match status" value="1"/>
</dbReference>
<feature type="domain" description="DUF6894" evidence="1">
    <location>
        <begin position="3"/>
        <end position="67"/>
    </location>
</feature>
<evidence type="ECO:0000313" key="3">
    <source>
        <dbReference type="Proteomes" id="UP000763641"/>
    </source>
</evidence>
<organism evidence="2 3">
    <name type="scientific">Sphingomonas longa</name>
    <dbReference type="NCBI Taxonomy" id="2778730"/>
    <lineage>
        <taxon>Bacteria</taxon>
        <taxon>Pseudomonadati</taxon>
        <taxon>Pseudomonadota</taxon>
        <taxon>Alphaproteobacteria</taxon>
        <taxon>Sphingomonadales</taxon>
        <taxon>Sphingomonadaceae</taxon>
        <taxon>Sphingomonas</taxon>
    </lineage>
</organism>
<sequence length="93" mass="10223">MPRYFFHVRDGTMAPDWNGLELANLGDARLVANRFAGDLLKELKQFPESGNWSLVVTDGQGLNLFTLLVASIDAAVLPPPSDPRRHNESGSTE</sequence>
<evidence type="ECO:0000313" key="2">
    <source>
        <dbReference type="EMBL" id="MBM6577702.1"/>
    </source>
</evidence>
<accession>A0ABS2D9U3</accession>
<reference evidence="2 3" key="1">
    <citation type="submission" date="2020-12" db="EMBL/GenBank/DDBJ databases">
        <title>Sphingomonas sp.</title>
        <authorList>
            <person name="Kim M.K."/>
        </authorList>
    </citation>
    <scope>NUCLEOTIDE SEQUENCE [LARGE SCALE GENOMIC DNA]</scope>
    <source>
        <strain evidence="2 3">BT552</strain>
    </source>
</reference>
<protein>
    <recommendedName>
        <fullName evidence="1">DUF6894 domain-containing protein</fullName>
    </recommendedName>
</protein>
<evidence type="ECO:0000259" key="1">
    <source>
        <dbReference type="Pfam" id="PF21834"/>
    </source>
</evidence>
<comment type="caution">
    <text evidence="2">The sequence shown here is derived from an EMBL/GenBank/DDBJ whole genome shotgun (WGS) entry which is preliminary data.</text>
</comment>
<dbReference type="RefSeq" id="WP_204199798.1">
    <property type="nucleotide sequence ID" value="NZ_JAFEMC010000004.1"/>
</dbReference>
<proteinExistence type="predicted"/>
<dbReference type="InterPro" id="IPR054189">
    <property type="entry name" value="DUF6894"/>
</dbReference>